<evidence type="ECO:0000256" key="3">
    <source>
        <dbReference type="ARBA" id="ARBA00022692"/>
    </source>
</evidence>
<feature type="transmembrane region" description="Helical" evidence="6">
    <location>
        <begin position="106"/>
        <end position="129"/>
    </location>
</feature>
<feature type="transmembrane region" description="Helical" evidence="6">
    <location>
        <begin position="412"/>
        <end position="433"/>
    </location>
</feature>
<dbReference type="SUPFAM" id="SSF103473">
    <property type="entry name" value="MFS general substrate transporter"/>
    <property type="match status" value="1"/>
</dbReference>
<feature type="transmembrane region" description="Helical" evidence="6">
    <location>
        <begin position="141"/>
        <end position="160"/>
    </location>
</feature>
<feature type="transmembrane region" description="Helical" evidence="6">
    <location>
        <begin position="190"/>
        <end position="210"/>
    </location>
</feature>
<sequence length="445" mass="48918">MKDDTFTILASVIIGILQMVLLFGYNLMGFAVESVMHSVKGRCPDCIIDFAGYYGQCLVYIVYTLSNLLAPAILHTIGIRKTLIVASLCFLAYTSSFLYIHNFVYFPAAILAGFAFPLYYVGAGTYSAKHSTDATFSRNQAVFWTVAQISFLLTGLLMIASSEFSSDQELQLNVTSAKGYRHYSENEIDLLTYGSMAMACIALVIAAFLPMRNIPNSIFNPANRKSFREQLGLMFSTMMTSKMFLLVPLHCFGGMYIAFWLTIYPTTVAFTSEFAEHKHLIGYICISLTFGEVLLGLIISYGNRKFANFGQWPVLWMTVASFGINIVVLVLFSPPLASIRPTDGLPILGTSIAIPILMGVLNGIVDGCLNNVRMVACAKVLPENPAISFSISKFYQGAACATFYYVSSIFTVYQLAGLLSGTLALGVIGYALVMRLHINVKQIKC</sequence>
<comment type="caution">
    <text evidence="7">The sequence shown here is derived from an EMBL/GenBank/DDBJ whole genome shotgun (WGS) entry which is preliminary data.</text>
</comment>
<dbReference type="InterPro" id="IPR010291">
    <property type="entry name" value="Ion_channel_UNC-93"/>
</dbReference>
<dbReference type="PANTHER" id="PTHR23294:SF18">
    <property type="entry name" value="UNC93-LIKE PROTEIN MFSD11"/>
    <property type="match status" value="1"/>
</dbReference>
<feature type="transmembrane region" description="Helical" evidence="6">
    <location>
        <begin position="386"/>
        <end position="406"/>
    </location>
</feature>
<keyword evidence="4 6" id="KW-1133">Transmembrane helix</keyword>
<evidence type="ECO:0000313" key="7">
    <source>
        <dbReference type="EMBL" id="CAJ0562924.1"/>
    </source>
</evidence>
<evidence type="ECO:0000256" key="6">
    <source>
        <dbReference type="SAM" id="Phobius"/>
    </source>
</evidence>
<feature type="transmembrane region" description="Helical" evidence="6">
    <location>
        <begin position="314"/>
        <end position="333"/>
    </location>
</feature>
<feature type="transmembrane region" description="Helical" evidence="6">
    <location>
        <begin position="280"/>
        <end position="302"/>
    </location>
</feature>
<dbReference type="AlphaFoldDB" id="A0AA36C882"/>
<dbReference type="Pfam" id="PF05978">
    <property type="entry name" value="UNC-93"/>
    <property type="match status" value="1"/>
</dbReference>
<comment type="similarity">
    <text evidence="2">Belongs to the unc-93 family.</text>
</comment>
<comment type="subcellular location">
    <subcellularLocation>
        <location evidence="1">Membrane</location>
        <topology evidence="1">Multi-pass membrane protein</topology>
    </subcellularLocation>
</comment>
<evidence type="ECO:0000313" key="8">
    <source>
        <dbReference type="Proteomes" id="UP001177023"/>
    </source>
</evidence>
<keyword evidence="5 6" id="KW-0472">Membrane</keyword>
<dbReference type="EMBL" id="CATQJA010000669">
    <property type="protein sequence ID" value="CAJ0562924.1"/>
    <property type="molecule type" value="Genomic_DNA"/>
</dbReference>
<evidence type="ECO:0000256" key="5">
    <source>
        <dbReference type="ARBA" id="ARBA00023136"/>
    </source>
</evidence>
<accession>A0AA36C882</accession>
<name>A0AA36C882_9BILA</name>
<gene>
    <name evidence="7" type="ORF">MSPICULIGERA_LOCUS2273</name>
</gene>
<proteinExistence type="inferred from homology"/>
<protein>
    <recommendedName>
        <fullName evidence="9">MFS transporter</fullName>
    </recommendedName>
</protein>
<evidence type="ECO:0000256" key="2">
    <source>
        <dbReference type="ARBA" id="ARBA00009172"/>
    </source>
</evidence>
<feature type="transmembrane region" description="Helical" evidence="6">
    <location>
        <begin position="51"/>
        <end position="70"/>
    </location>
</feature>
<feature type="non-terminal residue" evidence="7">
    <location>
        <position position="1"/>
    </location>
</feature>
<dbReference type="PANTHER" id="PTHR23294">
    <property type="entry name" value="ET TRANSLATION PRODUCT-RELATED"/>
    <property type="match status" value="1"/>
</dbReference>
<reference evidence="7" key="1">
    <citation type="submission" date="2023-06" db="EMBL/GenBank/DDBJ databases">
        <authorList>
            <person name="Delattre M."/>
        </authorList>
    </citation>
    <scope>NUCLEOTIDE SEQUENCE</scope>
    <source>
        <strain evidence="7">AF72</strain>
    </source>
</reference>
<keyword evidence="3 6" id="KW-0812">Transmembrane</keyword>
<feature type="transmembrane region" description="Helical" evidence="6">
    <location>
        <begin position="7"/>
        <end position="31"/>
    </location>
</feature>
<evidence type="ECO:0000256" key="1">
    <source>
        <dbReference type="ARBA" id="ARBA00004141"/>
    </source>
</evidence>
<dbReference type="InterPro" id="IPR051617">
    <property type="entry name" value="UNC-93-like_regulator"/>
</dbReference>
<dbReference type="GO" id="GO:0016020">
    <property type="term" value="C:membrane"/>
    <property type="evidence" value="ECO:0007669"/>
    <property type="project" value="UniProtKB-SubCell"/>
</dbReference>
<evidence type="ECO:0000256" key="4">
    <source>
        <dbReference type="ARBA" id="ARBA00022989"/>
    </source>
</evidence>
<keyword evidence="8" id="KW-1185">Reference proteome</keyword>
<feature type="transmembrane region" description="Helical" evidence="6">
    <location>
        <begin position="345"/>
        <end position="365"/>
    </location>
</feature>
<evidence type="ECO:0008006" key="9">
    <source>
        <dbReference type="Google" id="ProtNLM"/>
    </source>
</evidence>
<feature type="transmembrane region" description="Helical" evidence="6">
    <location>
        <begin position="231"/>
        <end position="260"/>
    </location>
</feature>
<organism evidence="7 8">
    <name type="scientific">Mesorhabditis spiculigera</name>
    <dbReference type="NCBI Taxonomy" id="96644"/>
    <lineage>
        <taxon>Eukaryota</taxon>
        <taxon>Metazoa</taxon>
        <taxon>Ecdysozoa</taxon>
        <taxon>Nematoda</taxon>
        <taxon>Chromadorea</taxon>
        <taxon>Rhabditida</taxon>
        <taxon>Rhabditina</taxon>
        <taxon>Rhabditomorpha</taxon>
        <taxon>Rhabditoidea</taxon>
        <taxon>Rhabditidae</taxon>
        <taxon>Mesorhabditinae</taxon>
        <taxon>Mesorhabditis</taxon>
    </lineage>
</organism>
<dbReference type="InterPro" id="IPR036259">
    <property type="entry name" value="MFS_trans_sf"/>
</dbReference>
<dbReference type="Gene3D" id="1.20.1250.20">
    <property type="entry name" value="MFS general substrate transporter like domains"/>
    <property type="match status" value="1"/>
</dbReference>
<dbReference type="Proteomes" id="UP001177023">
    <property type="component" value="Unassembled WGS sequence"/>
</dbReference>